<reference evidence="2" key="1">
    <citation type="submission" date="2008-07" db="EMBL/GenBank/DDBJ databases">
        <title>Annotation of Ajellomyces capsulatus strain H88.</title>
        <authorList>
            <person name="Champion M."/>
            <person name="Cuomo C."/>
            <person name="Ma L.-J."/>
            <person name="Henn M.R."/>
            <person name="Sil A."/>
            <person name="Goldman B."/>
            <person name="Young S.K."/>
            <person name="Kodira C.D."/>
            <person name="Zeng Q."/>
            <person name="Koehrsen M."/>
            <person name="Alvarado L."/>
            <person name="Berlin A."/>
            <person name="Borenstein D."/>
            <person name="Chen Z."/>
            <person name="Engels R."/>
            <person name="Freedman E."/>
            <person name="Gellesch M."/>
            <person name="Goldberg J."/>
            <person name="Griggs A."/>
            <person name="Gujja S."/>
            <person name="Heiman D."/>
            <person name="Hepburn T."/>
            <person name="Howarth C."/>
            <person name="Jen D."/>
            <person name="Larson L."/>
            <person name="Lewis B."/>
            <person name="Mehta T."/>
            <person name="Park D."/>
            <person name="Pearson M."/>
            <person name="Roberts A."/>
            <person name="Saif S."/>
            <person name="Shea T."/>
            <person name="Shenoy N."/>
            <person name="Sisk P."/>
            <person name="Stolte C."/>
            <person name="Sykes S."/>
            <person name="Walk T."/>
            <person name="White J."/>
            <person name="Yandava C."/>
            <person name="Klein B."/>
            <person name="McEwen J.G."/>
            <person name="Puccia R."/>
            <person name="Goldman G.H."/>
            <person name="Felipe M.S."/>
            <person name="Nino-Vega G."/>
            <person name="San-Blas G."/>
            <person name="Taylor J."/>
            <person name="Mendoza L."/>
            <person name="Galagan J."/>
            <person name="Nusbaum C."/>
            <person name="Birren B."/>
        </authorList>
    </citation>
    <scope>NUCLEOTIDE SEQUENCE [LARGE SCALE GENOMIC DNA]</scope>
    <source>
        <strain evidence="2">H88</strain>
    </source>
</reference>
<evidence type="ECO:0000313" key="2">
    <source>
        <dbReference type="Proteomes" id="UP000008142"/>
    </source>
</evidence>
<dbReference type="Proteomes" id="UP000008142">
    <property type="component" value="Unassembled WGS sequence"/>
</dbReference>
<sequence>MFPPSWPANRGLGEFEISNSYANKLSPGYLEQKHGLEVYDLIKVSNAFLKPPAQNPQKTLELTRHPTPVELRFPRVCSLPTETSFRARDPPTSRAKKASCPDILNGQLVCASCFANVLRHILKPEHTLLRISFHSSREAPQDKPLQLCLYAEYSTTRP</sequence>
<gene>
    <name evidence="1" type="ORF">HCEG_00448</name>
</gene>
<name>F0U9I9_AJEC8</name>
<dbReference type="OrthoDB" id="10366307at2759"/>
<proteinExistence type="predicted"/>
<dbReference type="AlphaFoldDB" id="F0U9I9"/>
<accession>F0U9I9</accession>
<organism evidence="2">
    <name type="scientific">Ajellomyces capsulatus (strain H88)</name>
    <name type="common">Darling's disease fungus</name>
    <name type="synonym">Histoplasma capsulatum</name>
    <dbReference type="NCBI Taxonomy" id="544711"/>
    <lineage>
        <taxon>Eukaryota</taxon>
        <taxon>Fungi</taxon>
        <taxon>Dikarya</taxon>
        <taxon>Ascomycota</taxon>
        <taxon>Pezizomycotina</taxon>
        <taxon>Eurotiomycetes</taxon>
        <taxon>Eurotiomycetidae</taxon>
        <taxon>Onygenales</taxon>
        <taxon>Ajellomycetaceae</taxon>
        <taxon>Histoplasma</taxon>
    </lineage>
</organism>
<dbReference type="EMBL" id="DS990636">
    <property type="protein sequence ID" value="EGC41086.1"/>
    <property type="molecule type" value="Genomic_DNA"/>
</dbReference>
<protein>
    <submittedName>
        <fullName evidence="1">Predicted protein</fullName>
    </submittedName>
</protein>
<evidence type="ECO:0000313" key="1">
    <source>
        <dbReference type="EMBL" id="EGC41086.1"/>
    </source>
</evidence>
<dbReference type="HOGENOM" id="CLU_1668876_0_0_1"/>